<dbReference type="PANTHER" id="PTHR47963">
    <property type="entry name" value="DEAD-BOX ATP-DEPENDENT RNA HELICASE 47, MITOCHONDRIAL"/>
    <property type="match status" value="1"/>
</dbReference>
<evidence type="ECO:0000259" key="11">
    <source>
        <dbReference type="PROSITE" id="PS51643"/>
    </source>
</evidence>
<dbReference type="GO" id="GO:0004519">
    <property type="term" value="F:endonuclease activity"/>
    <property type="evidence" value="ECO:0007669"/>
    <property type="project" value="UniProtKB-KW"/>
</dbReference>
<keyword evidence="12" id="KW-0255">Endonuclease</keyword>
<dbReference type="InterPro" id="IPR038257">
    <property type="entry name" value="CRISPR-assoc_Cas3_HD_sf"/>
</dbReference>
<dbReference type="AlphaFoldDB" id="A0A1X0Y2B0"/>
<dbReference type="GO" id="GO:0003724">
    <property type="term" value="F:RNA helicase activity"/>
    <property type="evidence" value="ECO:0007669"/>
    <property type="project" value="TreeGrafter"/>
</dbReference>
<evidence type="ECO:0000313" key="12">
    <source>
        <dbReference type="EMBL" id="ORJ59305.1"/>
    </source>
</evidence>
<dbReference type="SUPFAM" id="SSF52540">
    <property type="entry name" value="P-loop containing nucleoside triphosphate hydrolases"/>
    <property type="match status" value="1"/>
</dbReference>
<dbReference type="InterPro" id="IPR011545">
    <property type="entry name" value="DEAD/DEAH_box_helicase_dom"/>
</dbReference>
<dbReference type="Gene3D" id="1.10.3210.30">
    <property type="match status" value="1"/>
</dbReference>
<dbReference type="GO" id="GO:0016787">
    <property type="term" value="F:hydrolase activity"/>
    <property type="evidence" value="ECO:0007669"/>
    <property type="project" value="UniProtKB-KW"/>
</dbReference>
<dbReference type="OrthoDB" id="9810236at2"/>
<dbReference type="Proteomes" id="UP000193136">
    <property type="component" value="Unassembled WGS sequence"/>
</dbReference>
<comment type="similarity">
    <text evidence="1">In the N-terminal section; belongs to the CRISPR-associated nuclease Cas3-HD family.</text>
</comment>
<evidence type="ECO:0000313" key="13">
    <source>
        <dbReference type="Proteomes" id="UP000193136"/>
    </source>
</evidence>
<evidence type="ECO:0000256" key="8">
    <source>
        <dbReference type="ARBA" id="ARBA00022840"/>
    </source>
</evidence>
<evidence type="ECO:0000256" key="6">
    <source>
        <dbReference type="ARBA" id="ARBA00022801"/>
    </source>
</evidence>
<dbReference type="SMART" id="SM00487">
    <property type="entry name" value="DEXDc"/>
    <property type="match status" value="1"/>
</dbReference>
<dbReference type="NCBIfam" id="NF007248">
    <property type="entry name" value="PRK09694.1"/>
    <property type="match status" value="1"/>
</dbReference>
<keyword evidence="9" id="KW-0051">Antiviral defense</keyword>
<feature type="domain" description="HD Cas3-type" evidence="11">
    <location>
        <begin position="15"/>
        <end position="225"/>
    </location>
</feature>
<evidence type="ECO:0000256" key="3">
    <source>
        <dbReference type="ARBA" id="ARBA00022722"/>
    </source>
</evidence>
<dbReference type="InterPro" id="IPR027417">
    <property type="entry name" value="P-loop_NTPase"/>
</dbReference>
<dbReference type="GO" id="GO:0005524">
    <property type="term" value="F:ATP binding"/>
    <property type="evidence" value="ECO:0007669"/>
    <property type="project" value="UniProtKB-KW"/>
</dbReference>
<dbReference type="Pfam" id="PF18019">
    <property type="entry name" value="Cas3_HD"/>
    <property type="match status" value="1"/>
</dbReference>
<dbReference type="InterPro" id="IPR054712">
    <property type="entry name" value="Cas3-like_dom"/>
</dbReference>
<evidence type="ECO:0000259" key="10">
    <source>
        <dbReference type="PROSITE" id="PS51192"/>
    </source>
</evidence>
<gene>
    <name evidence="12" type="ORF">B5V00_10450</name>
</gene>
<dbReference type="NCBIfam" id="TIGR01596">
    <property type="entry name" value="cas3_HD"/>
    <property type="match status" value="1"/>
</dbReference>
<keyword evidence="4" id="KW-0479">Metal-binding</keyword>
<keyword evidence="13" id="KW-1185">Reference proteome</keyword>
<dbReference type="Pfam" id="PF22590">
    <property type="entry name" value="Cas3-like_C_2"/>
    <property type="match status" value="1"/>
</dbReference>
<comment type="similarity">
    <text evidence="2">In the central section; belongs to the CRISPR-associated helicase Cas3 family.</text>
</comment>
<dbReference type="Gene3D" id="3.40.50.300">
    <property type="entry name" value="P-loop containing nucleotide triphosphate hydrolases"/>
    <property type="match status" value="2"/>
</dbReference>
<evidence type="ECO:0000256" key="1">
    <source>
        <dbReference type="ARBA" id="ARBA00006847"/>
    </source>
</evidence>
<dbReference type="NCBIfam" id="TIGR01587">
    <property type="entry name" value="cas3_core"/>
    <property type="match status" value="1"/>
</dbReference>
<evidence type="ECO:0000256" key="2">
    <source>
        <dbReference type="ARBA" id="ARBA00009046"/>
    </source>
</evidence>
<dbReference type="InterPro" id="IPR006474">
    <property type="entry name" value="Helicase_Cas3_CRISPR-ass_core"/>
</dbReference>
<keyword evidence="7" id="KW-0347">Helicase</keyword>
<protein>
    <submittedName>
        <fullName evidence="12">CRISPR-associated helicase/endonuclease Cas3</fullName>
    </submittedName>
</protein>
<evidence type="ECO:0000256" key="5">
    <source>
        <dbReference type="ARBA" id="ARBA00022741"/>
    </source>
</evidence>
<feature type="domain" description="Helicase ATP-binding" evidence="10">
    <location>
        <begin position="292"/>
        <end position="497"/>
    </location>
</feature>
<dbReference type="PROSITE" id="PS51192">
    <property type="entry name" value="HELICASE_ATP_BIND_1"/>
    <property type="match status" value="1"/>
</dbReference>
<evidence type="ECO:0000256" key="7">
    <source>
        <dbReference type="ARBA" id="ARBA00022806"/>
    </source>
</evidence>
<reference evidence="12 13" key="1">
    <citation type="submission" date="2017-03" db="EMBL/GenBank/DDBJ databases">
        <title>Genome sequence of Geothermobacter sp. EPR-M, Deep-Sea Iron Reducer.</title>
        <authorList>
            <person name="Tully B."/>
            <person name="Savalia P."/>
            <person name="Abuyen K."/>
            <person name="Baughan C."/>
            <person name="Romero E."/>
            <person name="Ronkowski C."/>
            <person name="Torres B."/>
            <person name="Tremblay J."/>
            <person name="Trujillo A."/>
            <person name="Tyler M."/>
            <person name="Perez-Rodriguez I."/>
            <person name="Amend J."/>
        </authorList>
    </citation>
    <scope>NUCLEOTIDE SEQUENCE [LARGE SCALE GENOMIC DNA]</scope>
    <source>
        <strain evidence="12 13">EPR-M</strain>
    </source>
</reference>
<dbReference type="InterPro" id="IPR014001">
    <property type="entry name" value="Helicase_ATP-bd"/>
</dbReference>
<dbReference type="SMR" id="A0A1X0Y2B0"/>
<comment type="caution">
    <text evidence="12">The sequence shown here is derived from an EMBL/GenBank/DDBJ whole genome shotgun (WGS) entry which is preliminary data.</text>
</comment>
<dbReference type="InterPro" id="IPR006483">
    <property type="entry name" value="CRISPR-assoc_Cas3_HD"/>
</dbReference>
<keyword evidence="8" id="KW-0067">ATP-binding</keyword>
<organism evidence="12 13">
    <name type="scientific">Geothermobacter hydrogeniphilus</name>
    <dbReference type="NCBI Taxonomy" id="1969733"/>
    <lineage>
        <taxon>Bacteria</taxon>
        <taxon>Pseudomonadati</taxon>
        <taxon>Thermodesulfobacteriota</taxon>
        <taxon>Desulfuromonadia</taxon>
        <taxon>Desulfuromonadales</taxon>
        <taxon>Geothermobacteraceae</taxon>
        <taxon>Geothermobacter</taxon>
    </lineage>
</organism>
<name>A0A1X0Y2B0_9BACT</name>
<dbReference type="CDD" id="cd09641">
    <property type="entry name" value="Cas3''_I"/>
    <property type="match status" value="1"/>
</dbReference>
<dbReference type="PANTHER" id="PTHR47963:SF9">
    <property type="entry name" value="CRISPR-ASSOCIATED ENDONUCLEASE_HELICASE CAS3"/>
    <property type="match status" value="1"/>
</dbReference>
<dbReference type="GO" id="GO:0051607">
    <property type="term" value="P:defense response to virus"/>
    <property type="evidence" value="ECO:0007669"/>
    <property type="project" value="UniProtKB-KW"/>
</dbReference>
<keyword evidence="5" id="KW-0547">Nucleotide-binding</keyword>
<evidence type="ECO:0000256" key="9">
    <source>
        <dbReference type="ARBA" id="ARBA00023118"/>
    </source>
</evidence>
<dbReference type="InterPro" id="IPR050547">
    <property type="entry name" value="DEAD_box_RNA_helicases"/>
</dbReference>
<dbReference type="GO" id="GO:0046872">
    <property type="term" value="F:metal ion binding"/>
    <property type="evidence" value="ECO:0007669"/>
    <property type="project" value="UniProtKB-KW"/>
</dbReference>
<dbReference type="STRING" id="1969733.B5V00_10450"/>
<accession>A0A1X0Y2B0</accession>
<sequence length="878" mass="98268">MGSEGYFHYWGKTGEDGSCHLLPYHCLDISAVAAAWWELSPTIRRSFCQDSNEKEIRAWVLFFCALHDYGKFDLRFQQKDLPSFTSLYPLSGGTLPSGREVKDYWHGEAGLYWFHKDLIALYGTPDSGCGLFCNEEEPEHWPFWKKWIEAVTGHHGHLKNAEYVQNANFSSLVDQRYPQNDHVARICWLQALEELFLKPAGLTLTSCPPEPSPLLAGFCSIADWLGSRCDKVNFSLLATRKNLQTYFEEKVSVDAQRVLQLAGIVGHAKAFSGVGALLPAGEVPRPLQALIESLPLEPALTIVEAPTGTGKTETALAHAWRQIEAGLADSIIFALPTQATANAMFTRLERAAKVLFDDSPNLLLAHGHASQNEQFAALKKRSQPEAGEEQDGWVKCSEWLAESRKRVFLGQIGVCTIDQVLISVLPVRHRFVRGFGVGRSVLIVDEVHAYDAYMYGLLEEVLRQQKASGGSAILLSATLPAGQKEKLFAAWDAELKADESAPYPLISSAAGKKVEPCLLPEETPQEKVTVQLESLRVADMTPDADLISRLIVAAGKGAQVAVICNLVDVAQSLYERLMKGAKGLPIEVDLFHARFRFLDRQGKEAGVIGNFGFGGDRSKGRILVATQVVEQSLDVDFDWLVSQLCPVDLLFQRMGRLHRHAENDATRPIEFNKRCCTVLLPTGEDYGGTGVVYANTRVLWRTEQLLRDAEVVSFPDAYRKWIDEVYREEGWGNEPEWVESGFAKFEEEKWSKHYNARQMIHRAFEMNPFNDSDEQITAVTRDGEMSLTVIPYLASGGGRQTIDGDLLDSLDEYRLQEILMLNSVGVPAGWKGYLEKMAEYTEGRYWLEMQPDGGGFIAEGEKVIFRYRRDTGLRRVKK</sequence>
<dbReference type="EMBL" id="NAAD01000012">
    <property type="protein sequence ID" value="ORJ59305.1"/>
    <property type="molecule type" value="Genomic_DNA"/>
</dbReference>
<keyword evidence="3" id="KW-0540">Nuclease</keyword>
<dbReference type="Pfam" id="PF00270">
    <property type="entry name" value="DEAD"/>
    <property type="match status" value="1"/>
</dbReference>
<evidence type="ECO:0000256" key="4">
    <source>
        <dbReference type="ARBA" id="ARBA00022723"/>
    </source>
</evidence>
<keyword evidence="6" id="KW-0378">Hydrolase</keyword>
<dbReference type="PROSITE" id="PS51643">
    <property type="entry name" value="HD_CAS3"/>
    <property type="match status" value="1"/>
</dbReference>
<proteinExistence type="inferred from homology"/>
<dbReference type="GO" id="GO:0003723">
    <property type="term" value="F:RNA binding"/>
    <property type="evidence" value="ECO:0007669"/>
    <property type="project" value="TreeGrafter"/>
</dbReference>